<dbReference type="CDD" id="cd00154">
    <property type="entry name" value="Rab"/>
    <property type="match status" value="1"/>
</dbReference>
<evidence type="ECO:0000313" key="10">
    <source>
        <dbReference type="Proteomes" id="UP000286415"/>
    </source>
</evidence>
<keyword evidence="3" id="KW-0547">Nucleotide-binding</keyword>
<dbReference type="InParanoid" id="A0A3R7HAA0"/>
<feature type="coiled-coil region" evidence="7">
    <location>
        <begin position="277"/>
        <end position="377"/>
    </location>
</feature>
<sequence length="877" mass="98276">MSNSELRHQSSGSSGRSSNQFHRAHSRTSSADSIFEDISTRAHNLFGLLDEDKKGYLDTRILAQACGKRLNERQLGELIQHLDHDGDGRVSKEDFKQCLREIARRNSMIRGSIMQVPSVITTHKSTTTSTSPDSTRSRKQSDEGSSETEDRVDGHLHGSRSAVFIRPTSKPHEKTRERLLRRMVAGATPRSSGYGITRQFSSSLPELAAIDECLGSLNCQDHIYELYRLLCSENPGLSRMYESVLIDIVKSLHRAKQAQCRLEQQIECERTQHSADILRLSEELDQQIQLAEQAARARERELALTEFRGQLEAKSAQVEQLLERLRQVEEQNLTMEHDGSKKSVQMDDRLNALQAEIAQLRLERTSLEDMLTATRAELVQTRTELTTLKQSFIEKSRELESHIATYVDVVKENSNLSSQLTLLQEVNRELCDANDCLCAVLERSTEDVESTASLKDAATAYSLLYSNFKQLLVEKHIVGAGTPKERCFTYHQSNSVVEESLEATSPEPKNIVLRPVPGRRRRETERKSIPPNTLFTQENFNAWVETCGESLHGDSGLSSLRDVPEFESEMELESPVDHAAISGQKNARTVSSLTVQEATRSLGSRRDSMEDAMVSTSANPDSQCVVDSNQTFAQEKVVHYSEVVQPMSSAAVKCGPASDQKQLHRSTATSTALMDDKLRIFRVMLAGDSAVGKTSLLVRLCDNMFTGKAVSTIGIDMKMRSITVDDRTAMLQIWDTAGQERFRSISANFYRKADGILLVYDCTQESSFLNIREWMSTVQENAGREIPVAIVGNKVDLRDQQELRGAHCVTYVEGRKFAQEIGALFFETSALTGENVEECATELTRLLCAQEDYNLRRPQLKLNSPVKPNNRSSCCGK</sequence>
<dbReference type="InterPro" id="IPR001806">
    <property type="entry name" value="Small_GTPase"/>
</dbReference>
<feature type="region of interest" description="Disordered" evidence="8">
    <location>
        <begin position="118"/>
        <end position="175"/>
    </location>
</feature>
<proteinExistence type="predicted"/>
<dbReference type="PANTHER" id="PTHR47977">
    <property type="entry name" value="RAS-RELATED PROTEIN RAB"/>
    <property type="match status" value="1"/>
</dbReference>
<name>A0A3R7HAA0_CLOSI</name>
<feature type="region of interest" description="Disordered" evidence="8">
    <location>
        <begin position="1"/>
        <end position="30"/>
    </location>
</feature>
<dbReference type="CDD" id="cd00051">
    <property type="entry name" value="EFh"/>
    <property type="match status" value="1"/>
</dbReference>
<dbReference type="GO" id="GO:0003924">
    <property type="term" value="F:GTPase activity"/>
    <property type="evidence" value="ECO:0007669"/>
    <property type="project" value="InterPro"/>
</dbReference>
<dbReference type="EMBL" id="NIRI02000056">
    <property type="protein sequence ID" value="KAG5445446.1"/>
    <property type="molecule type" value="Genomic_DNA"/>
</dbReference>
<dbReference type="GO" id="GO:0005509">
    <property type="term" value="F:calcium ion binding"/>
    <property type="evidence" value="ECO:0007669"/>
    <property type="project" value="InterPro"/>
</dbReference>
<dbReference type="PROSITE" id="PS50222">
    <property type="entry name" value="EF_HAND_2"/>
    <property type="match status" value="1"/>
</dbReference>
<dbReference type="InterPro" id="IPR027417">
    <property type="entry name" value="P-loop_NTPase"/>
</dbReference>
<reference evidence="9 10" key="2">
    <citation type="journal article" date="2021" name="Genomics">
        <title>High-quality reference genome for Clonorchis sinensis.</title>
        <authorList>
            <person name="Young N.D."/>
            <person name="Stroehlein A.J."/>
            <person name="Kinkar L."/>
            <person name="Wang T."/>
            <person name="Sohn W.M."/>
            <person name="Chang B.C.H."/>
            <person name="Kaur P."/>
            <person name="Weisz D."/>
            <person name="Dudchenko O."/>
            <person name="Aiden E.L."/>
            <person name="Korhonen P.K."/>
            <person name="Gasser R.B."/>
        </authorList>
    </citation>
    <scope>NUCLEOTIDE SEQUENCE [LARGE SCALE GENOMIC DNA]</scope>
    <source>
        <strain evidence="9">Cs-k2</strain>
    </source>
</reference>
<dbReference type="STRING" id="79923.A0A3R7HAA0"/>
<dbReference type="SUPFAM" id="SSF52540">
    <property type="entry name" value="P-loop containing nucleoside triphosphate hydrolases"/>
    <property type="match status" value="1"/>
</dbReference>
<dbReference type="PROSITE" id="PS51419">
    <property type="entry name" value="RAB"/>
    <property type="match status" value="1"/>
</dbReference>
<comment type="caution">
    <text evidence="9">The sequence shown here is derived from an EMBL/GenBank/DDBJ whole genome shotgun (WGS) entry which is preliminary data.</text>
</comment>
<gene>
    <name evidence="9" type="ORF">CSKR_103743</name>
</gene>
<dbReference type="Pfam" id="PF00071">
    <property type="entry name" value="Ras"/>
    <property type="match status" value="1"/>
</dbReference>
<dbReference type="InterPro" id="IPR050227">
    <property type="entry name" value="Rab"/>
</dbReference>
<dbReference type="SMART" id="SM00176">
    <property type="entry name" value="RAN"/>
    <property type="match status" value="1"/>
</dbReference>
<dbReference type="Pfam" id="PF13833">
    <property type="entry name" value="EF-hand_8"/>
    <property type="match status" value="1"/>
</dbReference>
<keyword evidence="5 7" id="KW-0175">Coiled coil</keyword>
<dbReference type="GO" id="GO:0005737">
    <property type="term" value="C:cytoplasm"/>
    <property type="evidence" value="ECO:0007669"/>
    <property type="project" value="UniProtKB-SubCell"/>
</dbReference>
<keyword evidence="4" id="KW-0106">Calcium</keyword>
<dbReference type="SUPFAM" id="SSF47473">
    <property type="entry name" value="EF-hand"/>
    <property type="match status" value="1"/>
</dbReference>
<keyword evidence="10" id="KW-1185">Reference proteome</keyword>
<dbReference type="Proteomes" id="UP000286415">
    <property type="component" value="Unassembled WGS sequence"/>
</dbReference>
<comment type="subcellular location">
    <subcellularLocation>
        <location evidence="1">Cytoplasm</location>
    </subcellularLocation>
</comment>
<dbReference type="SMART" id="SM00054">
    <property type="entry name" value="EFh"/>
    <property type="match status" value="2"/>
</dbReference>
<evidence type="ECO:0000313" key="9">
    <source>
        <dbReference type="EMBL" id="KAG5445446.1"/>
    </source>
</evidence>
<dbReference type="AlphaFoldDB" id="A0A3R7HAA0"/>
<evidence type="ECO:0000256" key="6">
    <source>
        <dbReference type="ARBA" id="ARBA00023134"/>
    </source>
</evidence>
<dbReference type="InterPro" id="IPR005225">
    <property type="entry name" value="Small_GTP-bd"/>
</dbReference>
<keyword evidence="2" id="KW-0963">Cytoplasm</keyword>
<feature type="compositionally biased region" description="Polar residues" evidence="8">
    <location>
        <begin position="584"/>
        <end position="602"/>
    </location>
</feature>
<dbReference type="PROSITE" id="PS51421">
    <property type="entry name" value="RAS"/>
    <property type="match status" value="1"/>
</dbReference>
<dbReference type="Gene3D" id="3.40.50.300">
    <property type="entry name" value="P-loop containing nucleotide triphosphate hydrolases"/>
    <property type="match status" value="1"/>
</dbReference>
<dbReference type="PROSITE" id="PS51420">
    <property type="entry name" value="RHO"/>
    <property type="match status" value="1"/>
</dbReference>
<evidence type="ECO:0000256" key="5">
    <source>
        <dbReference type="ARBA" id="ARBA00023054"/>
    </source>
</evidence>
<dbReference type="Gene3D" id="1.10.238.10">
    <property type="entry name" value="EF-hand"/>
    <property type="match status" value="1"/>
</dbReference>
<feature type="compositionally biased region" description="Low complexity" evidence="8">
    <location>
        <begin position="118"/>
        <end position="134"/>
    </location>
</feature>
<feature type="region of interest" description="Disordered" evidence="8">
    <location>
        <begin position="584"/>
        <end position="607"/>
    </location>
</feature>
<dbReference type="SMART" id="SM00173">
    <property type="entry name" value="RAS"/>
    <property type="match status" value="1"/>
</dbReference>
<protein>
    <submittedName>
        <fullName evidence="9">Ras and EF-hand domain-containing protein</fullName>
    </submittedName>
</protein>
<evidence type="ECO:0000256" key="4">
    <source>
        <dbReference type="ARBA" id="ARBA00022837"/>
    </source>
</evidence>
<evidence type="ECO:0000256" key="2">
    <source>
        <dbReference type="ARBA" id="ARBA00022490"/>
    </source>
</evidence>
<dbReference type="PROSITE" id="PS51417">
    <property type="entry name" value="ARF"/>
    <property type="match status" value="1"/>
</dbReference>
<reference evidence="9 10" key="1">
    <citation type="journal article" date="2018" name="Biotechnol. Adv.">
        <title>Improved genomic resources and new bioinformatic workflow for the carcinogenic parasite Clonorchis sinensis: Biotechnological implications.</title>
        <authorList>
            <person name="Wang D."/>
            <person name="Korhonen P.K."/>
            <person name="Gasser R.B."/>
            <person name="Young N.D."/>
        </authorList>
    </citation>
    <scope>NUCLEOTIDE SEQUENCE [LARGE SCALE GENOMIC DNA]</scope>
    <source>
        <strain evidence="9">Cs-k2</strain>
    </source>
</reference>
<organism evidence="9 10">
    <name type="scientific">Clonorchis sinensis</name>
    <name type="common">Chinese liver fluke</name>
    <dbReference type="NCBI Taxonomy" id="79923"/>
    <lineage>
        <taxon>Eukaryota</taxon>
        <taxon>Metazoa</taxon>
        <taxon>Spiralia</taxon>
        <taxon>Lophotrochozoa</taxon>
        <taxon>Platyhelminthes</taxon>
        <taxon>Trematoda</taxon>
        <taxon>Digenea</taxon>
        <taxon>Opisthorchiida</taxon>
        <taxon>Opisthorchiata</taxon>
        <taxon>Opisthorchiidae</taxon>
        <taxon>Clonorchis</taxon>
    </lineage>
</organism>
<evidence type="ECO:0000256" key="8">
    <source>
        <dbReference type="SAM" id="MobiDB-lite"/>
    </source>
</evidence>
<evidence type="ECO:0000256" key="1">
    <source>
        <dbReference type="ARBA" id="ARBA00004496"/>
    </source>
</evidence>
<dbReference type="NCBIfam" id="TIGR00231">
    <property type="entry name" value="small_GTP"/>
    <property type="match status" value="1"/>
</dbReference>
<keyword evidence="6" id="KW-0342">GTP-binding</keyword>
<dbReference type="GO" id="GO:0005525">
    <property type="term" value="F:GTP binding"/>
    <property type="evidence" value="ECO:0007669"/>
    <property type="project" value="UniProtKB-KW"/>
</dbReference>
<dbReference type="PRINTS" id="PR00449">
    <property type="entry name" value="RASTRNSFRMNG"/>
</dbReference>
<dbReference type="InterPro" id="IPR002048">
    <property type="entry name" value="EF_hand_dom"/>
</dbReference>
<dbReference type="SMART" id="SM00177">
    <property type="entry name" value="ARF"/>
    <property type="match status" value="1"/>
</dbReference>
<dbReference type="SMART" id="SM00174">
    <property type="entry name" value="RHO"/>
    <property type="match status" value="1"/>
</dbReference>
<dbReference type="InterPro" id="IPR011992">
    <property type="entry name" value="EF-hand-dom_pair"/>
</dbReference>
<accession>A0A3R7HAA0</accession>
<dbReference type="InterPro" id="IPR018247">
    <property type="entry name" value="EF_Hand_1_Ca_BS"/>
</dbReference>
<dbReference type="FunFam" id="3.40.50.300:FF:001348">
    <property type="entry name" value="Ras and EF-hand domain-containing protein"/>
    <property type="match status" value="1"/>
</dbReference>
<dbReference type="SMART" id="SM00175">
    <property type="entry name" value="RAB"/>
    <property type="match status" value="1"/>
</dbReference>
<dbReference type="OrthoDB" id="9989112at2759"/>
<evidence type="ECO:0000256" key="3">
    <source>
        <dbReference type="ARBA" id="ARBA00022741"/>
    </source>
</evidence>
<evidence type="ECO:0000256" key="7">
    <source>
        <dbReference type="SAM" id="Coils"/>
    </source>
</evidence>
<dbReference type="PROSITE" id="PS00018">
    <property type="entry name" value="EF_HAND_1"/>
    <property type="match status" value="1"/>
</dbReference>
<feature type="compositionally biased region" description="Basic and acidic residues" evidence="8">
    <location>
        <begin position="135"/>
        <end position="156"/>
    </location>
</feature>